<gene>
    <name evidence="1" type="ORF">WN55_07315</name>
</gene>
<protein>
    <submittedName>
        <fullName evidence="1">Uncharacterized protein</fullName>
    </submittedName>
</protein>
<accession>A0A154PTZ7</accession>
<proteinExistence type="predicted"/>
<name>A0A154PTZ7_DUFNO</name>
<organism evidence="1 2">
    <name type="scientific">Dufourea novaeangliae</name>
    <name type="common">Sweat bee</name>
    <dbReference type="NCBI Taxonomy" id="178035"/>
    <lineage>
        <taxon>Eukaryota</taxon>
        <taxon>Metazoa</taxon>
        <taxon>Ecdysozoa</taxon>
        <taxon>Arthropoda</taxon>
        <taxon>Hexapoda</taxon>
        <taxon>Insecta</taxon>
        <taxon>Pterygota</taxon>
        <taxon>Neoptera</taxon>
        <taxon>Endopterygota</taxon>
        <taxon>Hymenoptera</taxon>
        <taxon>Apocrita</taxon>
        <taxon>Aculeata</taxon>
        <taxon>Apoidea</taxon>
        <taxon>Anthophila</taxon>
        <taxon>Halictidae</taxon>
        <taxon>Rophitinae</taxon>
        <taxon>Dufourea</taxon>
    </lineage>
</organism>
<sequence length="131" mass="14788">MNVEGRQDEFYGVKEEWEWLYRRDGGGKRGGWMGVGPLEEVVGDAEVVRRSFASFGARPGNHPLGHDRTVERLLGVDKSVSSIRVTVIKCFRGCTRLLAAATKIYTGSVETTDRRTGRGDPMIDRKRLIFW</sequence>
<reference evidence="1 2" key="1">
    <citation type="submission" date="2015-07" db="EMBL/GenBank/DDBJ databases">
        <title>The genome of Dufourea novaeangliae.</title>
        <authorList>
            <person name="Pan H."/>
            <person name="Kapheim K."/>
        </authorList>
    </citation>
    <scope>NUCLEOTIDE SEQUENCE [LARGE SCALE GENOMIC DNA]</scope>
    <source>
        <strain evidence="1">0120121106</strain>
        <tissue evidence="1">Whole body</tissue>
    </source>
</reference>
<keyword evidence="2" id="KW-1185">Reference proteome</keyword>
<dbReference type="EMBL" id="KQ435105">
    <property type="protein sequence ID" value="KZC14680.1"/>
    <property type="molecule type" value="Genomic_DNA"/>
</dbReference>
<evidence type="ECO:0000313" key="2">
    <source>
        <dbReference type="Proteomes" id="UP000076502"/>
    </source>
</evidence>
<evidence type="ECO:0000313" key="1">
    <source>
        <dbReference type="EMBL" id="KZC14680.1"/>
    </source>
</evidence>
<dbReference type="AlphaFoldDB" id="A0A154PTZ7"/>
<dbReference type="Proteomes" id="UP000076502">
    <property type="component" value="Unassembled WGS sequence"/>
</dbReference>